<accession>A0AAV2MTB4</accession>
<evidence type="ECO:0000313" key="2">
    <source>
        <dbReference type="Proteomes" id="UP001497482"/>
    </source>
</evidence>
<evidence type="ECO:0000313" key="1">
    <source>
        <dbReference type="EMBL" id="CAL1616535.1"/>
    </source>
</evidence>
<dbReference type="AlphaFoldDB" id="A0AAV2MTB4"/>
<dbReference type="EMBL" id="OZ035831">
    <property type="protein sequence ID" value="CAL1616535.1"/>
    <property type="molecule type" value="Genomic_DNA"/>
</dbReference>
<organism evidence="1 2">
    <name type="scientific">Knipowitschia caucasica</name>
    <name type="common">Caucasian dwarf goby</name>
    <name type="synonym">Pomatoschistus caucasicus</name>
    <dbReference type="NCBI Taxonomy" id="637954"/>
    <lineage>
        <taxon>Eukaryota</taxon>
        <taxon>Metazoa</taxon>
        <taxon>Chordata</taxon>
        <taxon>Craniata</taxon>
        <taxon>Vertebrata</taxon>
        <taxon>Euteleostomi</taxon>
        <taxon>Actinopterygii</taxon>
        <taxon>Neopterygii</taxon>
        <taxon>Teleostei</taxon>
        <taxon>Neoteleostei</taxon>
        <taxon>Acanthomorphata</taxon>
        <taxon>Gobiaria</taxon>
        <taxon>Gobiiformes</taxon>
        <taxon>Gobioidei</taxon>
        <taxon>Gobiidae</taxon>
        <taxon>Gobiinae</taxon>
        <taxon>Knipowitschia</taxon>
    </lineage>
</organism>
<reference evidence="1 2" key="1">
    <citation type="submission" date="2024-04" db="EMBL/GenBank/DDBJ databases">
        <authorList>
            <person name="Waldvogel A.-M."/>
            <person name="Schoenle A."/>
        </authorList>
    </citation>
    <scope>NUCLEOTIDE SEQUENCE [LARGE SCALE GENOMIC DNA]</scope>
</reference>
<gene>
    <name evidence="1" type="ORF">KC01_LOCUS42274</name>
</gene>
<dbReference type="Proteomes" id="UP001497482">
    <property type="component" value="Chromosome 9"/>
</dbReference>
<protein>
    <submittedName>
        <fullName evidence="1">Uncharacterized protein</fullName>
    </submittedName>
</protein>
<keyword evidence="2" id="KW-1185">Reference proteome</keyword>
<proteinExistence type="predicted"/>
<name>A0AAV2MTB4_KNICA</name>
<sequence length="94" mass="10022">MWMWHVVLVEPSRGLSGCGFSPVPPQDNNKPAGIGSSCPGLWFCGGPEQTFALQFILLMKKLWRGGGLATYASGRSEAALSSADSRVLGRLAQL</sequence>